<name>A0A2V3A6M9_9BACI</name>
<dbReference type="InterPro" id="IPR011051">
    <property type="entry name" value="RmlC_Cupin_sf"/>
</dbReference>
<dbReference type="AlphaFoldDB" id="A0A2V3A6M9"/>
<evidence type="ECO:0000313" key="3">
    <source>
        <dbReference type="Proteomes" id="UP000247150"/>
    </source>
</evidence>
<dbReference type="Proteomes" id="UP000247150">
    <property type="component" value="Unassembled WGS sequence"/>
</dbReference>
<proteinExistence type="predicted"/>
<dbReference type="InterPro" id="IPR014710">
    <property type="entry name" value="RmlC-like_jellyroll"/>
</dbReference>
<sequence>MEYVFTGTLASAIMKVPPNKSSSDKLVEHNGEEVTFVLEGKIKVFLDGEEYILLTGDRIKIPAYLKYEW</sequence>
<evidence type="ECO:0000259" key="1">
    <source>
        <dbReference type="Pfam" id="PF07883"/>
    </source>
</evidence>
<comment type="caution">
    <text evidence="2">The sequence shown here is derived from an EMBL/GenBank/DDBJ whole genome shotgun (WGS) entry which is preliminary data.</text>
</comment>
<dbReference type="SUPFAM" id="SSF51182">
    <property type="entry name" value="RmlC-like cupins"/>
    <property type="match status" value="1"/>
</dbReference>
<dbReference type="OrthoDB" id="34624at2"/>
<dbReference type="Pfam" id="PF07883">
    <property type="entry name" value="Cupin_2"/>
    <property type="match status" value="1"/>
</dbReference>
<accession>A0A2V3A6M9</accession>
<evidence type="ECO:0000313" key="2">
    <source>
        <dbReference type="EMBL" id="PWW30553.1"/>
    </source>
</evidence>
<feature type="domain" description="Cupin type-2" evidence="1">
    <location>
        <begin position="13"/>
        <end position="64"/>
    </location>
</feature>
<reference evidence="2 3" key="1">
    <citation type="submission" date="2018-05" db="EMBL/GenBank/DDBJ databases">
        <title>Freshwater and sediment microbial communities from various areas in North America, analyzing microbe dynamics in response to fracking.</title>
        <authorList>
            <person name="Lamendella R."/>
        </authorList>
    </citation>
    <scope>NUCLEOTIDE SEQUENCE [LARGE SCALE GENOMIC DNA]</scope>
    <source>
        <strain evidence="2 3">15_TX</strain>
    </source>
</reference>
<organism evidence="2 3">
    <name type="scientific">Cytobacillus oceanisediminis</name>
    <dbReference type="NCBI Taxonomy" id="665099"/>
    <lineage>
        <taxon>Bacteria</taxon>
        <taxon>Bacillati</taxon>
        <taxon>Bacillota</taxon>
        <taxon>Bacilli</taxon>
        <taxon>Bacillales</taxon>
        <taxon>Bacillaceae</taxon>
        <taxon>Cytobacillus</taxon>
    </lineage>
</organism>
<dbReference type="CDD" id="cd02209">
    <property type="entry name" value="cupin_XRE_C"/>
    <property type="match status" value="1"/>
</dbReference>
<dbReference type="Gene3D" id="2.60.120.10">
    <property type="entry name" value="Jelly Rolls"/>
    <property type="match status" value="1"/>
</dbReference>
<dbReference type="EMBL" id="QGTW01000003">
    <property type="protein sequence ID" value="PWW30553.1"/>
    <property type="molecule type" value="Genomic_DNA"/>
</dbReference>
<gene>
    <name evidence="2" type="ORF">DFO73_103446</name>
</gene>
<dbReference type="InterPro" id="IPR013096">
    <property type="entry name" value="Cupin_2"/>
</dbReference>
<protein>
    <recommendedName>
        <fullName evidence="1">Cupin type-2 domain-containing protein</fullName>
    </recommendedName>
</protein>